<evidence type="ECO:0000256" key="1">
    <source>
        <dbReference type="SAM" id="MobiDB-lite"/>
    </source>
</evidence>
<feature type="region of interest" description="Disordered" evidence="1">
    <location>
        <begin position="12"/>
        <end position="39"/>
    </location>
</feature>
<dbReference type="PANTHER" id="PTHR36183:SF2">
    <property type="entry name" value="BETA-GLUCURONIDASE C-TERMINAL DOMAIN-CONTAINING PROTEIN"/>
    <property type="match status" value="1"/>
</dbReference>
<evidence type="ECO:0000313" key="3">
    <source>
        <dbReference type="Proteomes" id="UP000521379"/>
    </source>
</evidence>
<dbReference type="Proteomes" id="UP000521379">
    <property type="component" value="Unassembled WGS sequence"/>
</dbReference>
<comment type="caution">
    <text evidence="2">The sequence shown here is derived from an EMBL/GenBank/DDBJ whole genome shotgun (WGS) entry which is preliminary data.</text>
</comment>
<dbReference type="InterPro" id="IPR017853">
    <property type="entry name" value="GH"/>
</dbReference>
<keyword evidence="3" id="KW-1185">Reference proteome</keyword>
<dbReference type="AlphaFoldDB" id="A0A846TS26"/>
<organism evidence="2 3">
    <name type="scientific">Kocuria subflava</name>
    <dbReference type="NCBI Taxonomy" id="1736139"/>
    <lineage>
        <taxon>Bacteria</taxon>
        <taxon>Bacillati</taxon>
        <taxon>Actinomycetota</taxon>
        <taxon>Actinomycetes</taxon>
        <taxon>Micrococcales</taxon>
        <taxon>Micrococcaceae</taxon>
        <taxon>Kocuria</taxon>
    </lineage>
</organism>
<reference evidence="2 3" key="1">
    <citation type="submission" date="2020-02" db="EMBL/GenBank/DDBJ databases">
        <authorList>
            <person name="Sun Q."/>
        </authorList>
    </citation>
    <scope>NUCLEOTIDE SEQUENCE [LARGE SCALE GENOMIC DNA]</scope>
    <source>
        <strain evidence="2 3">YIM 13062</strain>
    </source>
</reference>
<evidence type="ECO:0000313" key="2">
    <source>
        <dbReference type="EMBL" id="NKE09760.1"/>
    </source>
</evidence>
<dbReference type="Gene3D" id="3.20.20.80">
    <property type="entry name" value="Glycosidases"/>
    <property type="match status" value="1"/>
</dbReference>
<dbReference type="RefSeq" id="WP_157980473.1">
    <property type="nucleotide sequence ID" value="NZ_JAAVUN010000012.1"/>
</dbReference>
<protein>
    <submittedName>
        <fullName evidence="2">Uncharacterized protein</fullName>
    </submittedName>
</protein>
<name>A0A846TS26_9MICC</name>
<accession>A0A846TS26</accession>
<feature type="compositionally biased region" description="Pro residues" evidence="1">
    <location>
        <begin position="18"/>
        <end position="35"/>
    </location>
</feature>
<dbReference type="InterPro" id="IPR052974">
    <property type="entry name" value="GH79_Enzymes"/>
</dbReference>
<gene>
    <name evidence="2" type="ORF">GTW58_07380</name>
</gene>
<proteinExistence type="predicted"/>
<dbReference type="PANTHER" id="PTHR36183">
    <property type="entry name" value="BETA-GLUCURONIDASE"/>
    <property type="match status" value="1"/>
</dbReference>
<dbReference type="EMBL" id="JAAVUN010000012">
    <property type="protein sequence ID" value="NKE09760.1"/>
    <property type="molecule type" value="Genomic_DNA"/>
</dbReference>
<dbReference type="SUPFAM" id="SSF51445">
    <property type="entry name" value="(Trans)glycosidases"/>
    <property type="match status" value="1"/>
</dbReference>
<sequence>MVTLLLLVGCGSEQPQEPASPQPGDPWPLSPPPDDPMAWIAEQRDPATATASTTGSVDDDALTVGIGGAGTGTQYTAAGAGISFEATDLADDRLSAENPDLVRILKQLDQPTLRFGGNSVDRRLFFTDSQETAPQDWPLRSGERITTVTPEDLARLAELAQATDAHVILSVNLADGDPERAASMVGHAHTALGDRLVGVMIGNEPNGYALGEDNPLSIKDADWDTDQFRSQWRSYVQAIRAEVPETTIVGPGAYDAEWWRTVTEAGVRDTVLAVHQYPLSECGDPDDTGFQSGSEPTIENTVSQQTRDRVDTLLGRAVELADRAQMDTWVTETSASSCSGSNELTETLAAGLYTADYVLRAQLLGVDRVDFHSSLLPCKGGPPMSVICASGTVQNPGDALVPRTNGLALAVVGSLPTGEFRNTTVTPADGGESGPGAQARDVVTYAIAHDDGSTSVILVDFRDPEQAQAQAVTLNLPHGVAGARQTTFGGSDLRDNYPETTLFDGHPSAESPTTEDADGVALDVRGAITAVPDGAPSVDGYGLPLMPPDIQSEVSGVAEGDSVIHTTIEPGSVSVISTRPI</sequence>